<dbReference type="AlphaFoldDB" id="A0AA42DLM6"/>
<dbReference type="InterPro" id="IPR050640">
    <property type="entry name" value="Bact_2-comp_sensor_kinase"/>
</dbReference>
<feature type="domain" description="Histidine kinase/HSP90-like ATPase" evidence="8">
    <location>
        <begin position="475"/>
        <end position="579"/>
    </location>
</feature>
<keyword evidence="11" id="KW-0418">Kinase</keyword>
<proteinExistence type="predicted"/>
<keyword evidence="3 7" id="KW-0812">Transmembrane</keyword>
<evidence type="ECO:0000256" key="3">
    <source>
        <dbReference type="ARBA" id="ARBA00022692"/>
    </source>
</evidence>
<dbReference type="Pfam" id="PF02518">
    <property type="entry name" value="HATPase_c"/>
    <property type="match status" value="1"/>
</dbReference>
<feature type="transmembrane region" description="Helical" evidence="7">
    <location>
        <begin position="20"/>
        <end position="41"/>
    </location>
</feature>
<dbReference type="Gene3D" id="6.10.340.10">
    <property type="match status" value="1"/>
</dbReference>
<dbReference type="Proteomes" id="UP001169242">
    <property type="component" value="Unassembled WGS sequence"/>
</dbReference>
<dbReference type="InterPro" id="IPR003594">
    <property type="entry name" value="HATPase_dom"/>
</dbReference>
<gene>
    <name evidence="11" type="ORF">PBV87_05980</name>
</gene>
<accession>A0AA42DLM6</accession>
<keyword evidence="5 7" id="KW-0472">Membrane</keyword>
<protein>
    <submittedName>
        <fullName evidence="11">Histidine kinase</fullName>
    </submittedName>
</protein>
<feature type="domain" description="Cache" evidence="9">
    <location>
        <begin position="44"/>
        <end position="260"/>
    </location>
</feature>
<dbReference type="EMBL" id="JAQIFT010000025">
    <property type="protein sequence ID" value="MDA3731036.1"/>
    <property type="molecule type" value="Genomic_DNA"/>
</dbReference>
<feature type="domain" description="Signal transduction histidine kinase internal region" evidence="10">
    <location>
        <begin position="383"/>
        <end position="461"/>
    </location>
</feature>
<evidence type="ECO:0000256" key="1">
    <source>
        <dbReference type="ARBA" id="ARBA00004651"/>
    </source>
</evidence>
<evidence type="ECO:0000313" key="11">
    <source>
        <dbReference type="EMBL" id="MDA3731036.1"/>
    </source>
</evidence>
<dbReference type="Pfam" id="PF06580">
    <property type="entry name" value="His_kinase"/>
    <property type="match status" value="1"/>
</dbReference>
<evidence type="ECO:0000256" key="5">
    <source>
        <dbReference type="ARBA" id="ARBA00023136"/>
    </source>
</evidence>
<evidence type="ECO:0000259" key="10">
    <source>
        <dbReference type="Pfam" id="PF06580"/>
    </source>
</evidence>
<evidence type="ECO:0000256" key="7">
    <source>
        <dbReference type="SAM" id="Phobius"/>
    </source>
</evidence>
<evidence type="ECO:0000256" key="2">
    <source>
        <dbReference type="ARBA" id="ARBA00022475"/>
    </source>
</evidence>
<evidence type="ECO:0000313" key="12">
    <source>
        <dbReference type="Proteomes" id="UP001169242"/>
    </source>
</evidence>
<keyword evidence="11" id="KW-0808">Transferase</keyword>
<keyword evidence="2" id="KW-1003">Cell membrane</keyword>
<dbReference type="InterPro" id="IPR010559">
    <property type="entry name" value="Sig_transdc_His_kin_internal"/>
</dbReference>
<feature type="coiled-coil region" evidence="6">
    <location>
        <begin position="358"/>
        <end position="392"/>
    </location>
</feature>
<dbReference type="RefSeq" id="WP_271011502.1">
    <property type="nucleotide sequence ID" value="NZ_JAQIFT010000025.1"/>
</dbReference>
<organism evidence="11 12">
    <name type="scientific">Holtiella tumoricola</name>
    <dbReference type="NCBI Taxonomy" id="3018743"/>
    <lineage>
        <taxon>Bacteria</taxon>
        <taxon>Bacillati</taxon>
        <taxon>Bacillota</taxon>
        <taxon>Clostridia</taxon>
        <taxon>Lachnospirales</taxon>
        <taxon>Cellulosilyticaceae</taxon>
        <taxon>Holtiella</taxon>
    </lineage>
</organism>
<dbReference type="InterPro" id="IPR033479">
    <property type="entry name" value="dCache_1"/>
</dbReference>
<dbReference type="Gene3D" id="3.30.565.10">
    <property type="entry name" value="Histidine kinase-like ATPase, C-terminal domain"/>
    <property type="match status" value="1"/>
</dbReference>
<evidence type="ECO:0000256" key="4">
    <source>
        <dbReference type="ARBA" id="ARBA00022989"/>
    </source>
</evidence>
<keyword evidence="12" id="KW-1185">Reference proteome</keyword>
<dbReference type="InterPro" id="IPR036890">
    <property type="entry name" value="HATPase_C_sf"/>
</dbReference>
<keyword evidence="6" id="KW-0175">Coiled coil</keyword>
<dbReference type="SUPFAM" id="SSF55874">
    <property type="entry name" value="ATPase domain of HSP90 chaperone/DNA topoisomerase II/histidine kinase"/>
    <property type="match status" value="1"/>
</dbReference>
<dbReference type="PANTHER" id="PTHR34220:SF7">
    <property type="entry name" value="SENSOR HISTIDINE KINASE YPDA"/>
    <property type="match status" value="1"/>
</dbReference>
<dbReference type="GO" id="GO:0000155">
    <property type="term" value="F:phosphorelay sensor kinase activity"/>
    <property type="evidence" value="ECO:0007669"/>
    <property type="project" value="InterPro"/>
</dbReference>
<dbReference type="PANTHER" id="PTHR34220">
    <property type="entry name" value="SENSOR HISTIDINE KINASE YPDA"/>
    <property type="match status" value="1"/>
</dbReference>
<evidence type="ECO:0000259" key="8">
    <source>
        <dbReference type="Pfam" id="PF02518"/>
    </source>
</evidence>
<sequence length="583" mass="66378">MRKRLKLKLRNISIEKRLAYAFFLLSLIPILFVGMLSTTIAKHSIIEKSTNYIVQLMDAVEDNLQNKLKGYEGFLNELMVNSLVQRSFQVDDIATNADKAKMNNQINDMLITKMSSYPYIRDMKMINLGGEVIYQRGYLLNDDTHIKSIVNSINHIGGGVQCFKQSIYGEDYIVLSKKINSAYTQKEVGYIVLIIKEDAVRVIYEEIDLGKGANVYLVDNNQQIISSQYEVEEDIFSERLLKSYRESKKQGQDYFEYVEGKNHYTVVGGSIKTFGIDCIATIPNDHFLTEIKEMERSVVGIIIICFFLSIVSSKIICKSIIDPLKKLKGYISSAMEDKFNTAYIDDSPDELGVLGRNYVQITNEMHEMIQKIARDEKERRELELNMLQAQINPHFLFNTLNSLRWIAMMSGADSVSEGILALSDLLKNTIIQKAQYITIANELENVKNYILIQKLRYGDSFKLDLHVDKALMNYNTLKFILQPIVENAIIHGIRSDESLLTISISIKEEKEGLFIEVNDDGKGFDITQMEGSEGKDIRLSGIGINNVIDRIRINFGEPYGVQINSEIGEGTQVKLYIPKLGEV</sequence>
<dbReference type="Pfam" id="PF02743">
    <property type="entry name" value="dCache_1"/>
    <property type="match status" value="1"/>
</dbReference>
<evidence type="ECO:0000259" key="9">
    <source>
        <dbReference type="Pfam" id="PF02743"/>
    </source>
</evidence>
<keyword evidence="4 7" id="KW-1133">Transmembrane helix</keyword>
<reference evidence="11" key="1">
    <citation type="journal article" date="2023" name="Int. J. Syst. Evol. Microbiol.">
        <title>&lt;i&gt;Holtiella tumoricola&lt;/i&gt; gen. nov. sp. nov., isolated from a human clinical sample.</title>
        <authorList>
            <person name="Allen-Vercoe E."/>
            <person name="Daigneault M.C."/>
            <person name="Vancuren S.J."/>
            <person name="Cochrane K."/>
            <person name="O'Neal L.L."/>
            <person name="Sankaranarayanan K."/>
            <person name="Lawson P.A."/>
        </authorList>
    </citation>
    <scope>NUCLEOTIDE SEQUENCE</scope>
    <source>
        <strain evidence="11">CC70A</strain>
    </source>
</reference>
<evidence type="ECO:0000256" key="6">
    <source>
        <dbReference type="SAM" id="Coils"/>
    </source>
</evidence>
<name>A0AA42DLM6_9FIRM</name>
<comment type="caution">
    <text evidence="11">The sequence shown here is derived from an EMBL/GenBank/DDBJ whole genome shotgun (WGS) entry which is preliminary data.</text>
</comment>
<dbReference type="GO" id="GO:0005886">
    <property type="term" value="C:plasma membrane"/>
    <property type="evidence" value="ECO:0007669"/>
    <property type="project" value="UniProtKB-SubCell"/>
</dbReference>
<comment type="subcellular location">
    <subcellularLocation>
        <location evidence="1">Cell membrane</location>
        <topology evidence="1">Multi-pass membrane protein</topology>
    </subcellularLocation>
</comment>